<gene>
    <name evidence="1" type="ORF">L6164_022164</name>
</gene>
<organism evidence="1 2">
    <name type="scientific">Bauhinia variegata</name>
    <name type="common">Purple orchid tree</name>
    <name type="synonym">Phanera variegata</name>
    <dbReference type="NCBI Taxonomy" id="167791"/>
    <lineage>
        <taxon>Eukaryota</taxon>
        <taxon>Viridiplantae</taxon>
        <taxon>Streptophyta</taxon>
        <taxon>Embryophyta</taxon>
        <taxon>Tracheophyta</taxon>
        <taxon>Spermatophyta</taxon>
        <taxon>Magnoliopsida</taxon>
        <taxon>eudicotyledons</taxon>
        <taxon>Gunneridae</taxon>
        <taxon>Pentapetalae</taxon>
        <taxon>rosids</taxon>
        <taxon>fabids</taxon>
        <taxon>Fabales</taxon>
        <taxon>Fabaceae</taxon>
        <taxon>Cercidoideae</taxon>
        <taxon>Cercideae</taxon>
        <taxon>Bauhiniinae</taxon>
        <taxon>Bauhinia</taxon>
    </lineage>
</organism>
<dbReference type="EMBL" id="CM039434">
    <property type="protein sequence ID" value="KAI4322472.1"/>
    <property type="molecule type" value="Genomic_DNA"/>
</dbReference>
<evidence type="ECO:0000313" key="2">
    <source>
        <dbReference type="Proteomes" id="UP000828941"/>
    </source>
</evidence>
<evidence type="ECO:0000313" key="1">
    <source>
        <dbReference type="EMBL" id="KAI4322472.1"/>
    </source>
</evidence>
<name>A0ACB9MFT5_BAUVA</name>
<dbReference type="Proteomes" id="UP000828941">
    <property type="component" value="Chromosome 9"/>
</dbReference>
<sequence>MPLDRINKRQPALNKAESEIRILEKMMAGTGTAVQVSQPLKPTVVVPLPTSGQAQFASSPANGKSNTRQSLSLRQSSKFTDPTVAWTSSIARHCRNGQLLEAAALFVRMREAGIEPNNITFVTLLSACADYPSDSVSFGTAIHANTRKLGLDTKDVIVGTALIDMYAKCGRVDLARFLFDQLGVKNLVSWNTMIDGYMRNGEFDDAIELFDEMPVKNAISWTALIGGFVKKDYHEQALECFREMQLSGVAPDYVTIIAVLAACANLGTLGLGLWVNRLIVTEDFRDNVRISNSLIDMYSRCGAIEFARQVLEKMPHRTLVSWNSIIVGFAVNGLAEEALKFFSLMQREGFKPDGVSYTGALTACSHAGLISEGLRIFDNMKGTHRITPSIEHYGCIVDLYSRAGRLEDALNVIKNMPLKPNEVVLGSLLAACRTQGDITLAENLMNYIVELDPGGDSNYVLLANIYAAVGKWDGANKVRRAMKARGIQKKPGFSSIEIDSNIHKFVAGDKSHEENEYIHTILELLSFDLELWGYVPESPEKESCEDD</sequence>
<keyword evidence="2" id="KW-1185">Reference proteome</keyword>
<accession>A0ACB9MFT5</accession>
<comment type="caution">
    <text evidence="1">The sequence shown here is derived from an EMBL/GenBank/DDBJ whole genome shotgun (WGS) entry which is preliminary data.</text>
</comment>
<protein>
    <submittedName>
        <fullName evidence="1">Uncharacterized protein</fullName>
    </submittedName>
</protein>
<proteinExistence type="predicted"/>
<reference evidence="1 2" key="1">
    <citation type="journal article" date="2022" name="DNA Res.">
        <title>Chromosomal-level genome assembly of the orchid tree Bauhinia variegata (Leguminosae; Cercidoideae) supports the allotetraploid origin hypothesis of Bauhinia.</title>
        <authorList>
            <person name="Zhong Y."/>
            <person name="Chen Y."/>
            <person name="Zheng D."/>
            <person name="Pang J."/>
            <person name="Liu Y."/>
            <person name="Luo S."/>
            <person name="Meng S."/>
            <person name="Qian L."/>
            <person name="Wei D."/>
            <person name="Dai S."/>
            <person name="Zhou R."/>
        </authorList>
    </citation>
    <scope>NUCLEOTIDE SEQUENCE [LARGE SCALE GENOMIC DNA]</scope>
    <source>
        <strain evidence="1">BV-YZ2020</strain>
    </source>
</reference>